<keyword evidence="1" id="KW-0472">Membrane</keyword>
<feature type="transmembrane region" description="Helical" evidence="1">
    <location>
        <begin position="135"/>
        <end position="158"/>
    </location>
</feature>
<feature type="transmembrane region" description="Helical" evidence="1">
    <location>
        <begin position="93"/>
        <end position="114"/>
    </location>
</feature>
<gene>
    <name evidence="2" type="ORF">Pta02_61590</name>
</gene>
<proteinExistence type="predicted"/>
<comment type="caution">
    <text evidence="2">The sequence shown here is derived from an EMBL/GenBank/DDBJ whole genome shotgun (WGS) entry which is preliminary data.</text>
</comment>
<dbReference type="Proteomes" id="UP000634476">
    <property type="component" value="Unassembled WGS sequence"/>
</dbReference>
<evidence type="ECO:0000313" key="3">
    <source>
        <dbReference type="Proteomes" id="UP000634476"/>
    </source>
</evidence>
<feature type="transmembrane region" description="Helical" evidence="1">
    <location>
        <begin position="164"/>
        <end position="184"/>
    </location>
</feature>
<evidence type="ECO:0000256" key="1">
    <source>
        <dbReference type="SAM" id="Phobius"/>
    </source>
</evidence>
<dbReference type="EMBL" id="BOOK01000047">
    <property type="protein sequence ID" value="GII04151.1"/>
    <property type="molecule type" value="Genomic_DNA"/>
</dbReference>
<name>A0A8J3WVU8_9ACTN</name>
<reference evidence="2" key="1">
    <citation type="submission" date="2021-01" db="EMBL/GenBank/DDBJ databases">
        <title>Whole genome shotgun sequence of Planobispora takensis NBRC 109077.</title>
        <authorList>
            <person name="Komaki H."/>
            <person name="Tamura T."/>
        </authorList>
    </citation>
    <scope>NUCLEOTIDE SEQUENCE</scope>
    <source>
        <strain evidence="2">NBRC 109077</strain>
    </source>
</reference>
<keyword evidence="3" id="KW-1185">Reference proteome</keyword>
<feature type="transmembrane region" description="Helical" evidence="1">
    <location>
        <begin position="34"/>
        <end position="51"/>
    </location>
</feature>
<sequence length="199" mass="21370">MSLQERHEEPIVVQSFAGFLPWIVYGIIATGDNWRYGALAGLVIALAVIVIDRRSHKAWDEMVIETSGAVFFALSAVFSYAAPDSPLTPYGPALVNVWLAATAWGSLAIGRPFTLGIARRMADPKVWESPMFYRVNAVITGVWAASFTVAAAGLAVLISQNPHATAAVITVKVVTFVAPALFTARYPKLVAARAQRLAA</sequence>
<feature type="transmembrane region" description="Helical" evidence="1">
    <location>
        <begin position="12"/>
        <end position="28"/>
    </location>
</feature>
<accession>A0A8J3WVU8</accession>
<feature type="transmembrane region" description="Helical" evidence="1">
    <location>
        <begin position="63"/>
        <end position="81"/>
    </location>
</feature>
<organism evidence="2 3">
    <name type="scientific">Planobispora takensis</name>
    <dbReference type="NCBI Taxonomy" id="1367882"/>
    <lineage>
        <taxon>Bacteria</taxon>
        <taxon>Bacillati</taxon>
        <taxon>Actinomycetota</taxon>
        <taxon>Actinomycetes</taxon>
        <taxon>Streptosporangiales</taxon>
        <taxon>Streptosporangiaceae</taxon>
        <taxon>Planobispora</taxon>
    </lineage>
</organism>
<protein>
    <recommendedName>
        <fullName evidence="4">DUF3159 domain-containing protein</fullName>
    </recommendedName>
</protein>
<dbReference type="AlphaFoldDB" id="A0A8J3WVU8"/>
<keyword evidence="1" id="KW-1133">Transmembrane helix</keyword>
<keyword evidence="1" id="KW-0812">Transmembrane</keyword>
<evidence type="ECO:0008006" key="4">
    <source>
        <dbReference type="Google" id="ProtNLM"/>
    </source>
</evidence>
<evidence type="ECO:0000313" key="2">
    <source>
        <dbReference type="EMBL" id="GII04151.1"/>
    </source>
</evidence>